<dbReference type="InterPro" id="IPR041698">
    <property type="entry name" value="Methyltransf_25"/>
</dbReference>
<dbReference type="AlphaFoldDB" id="A0A6L9QNA4"/>
<accession>A0A6L9QNA4</accession>
<name>A0A6L9QNA4_9ACTN</name>
<organism evidence="2 3">
    <name type="scientific">Actinomadura bangladeshensis</name>
    <dbReference type="NCBI Taxonomy" id="453573"/>
    <lineage>
        <taxon>Bacteria</taxon>
        <taxon>Bacillati</taxon>
        <taxon>Actinomycetota</taxon>
        <taxon>Actinomycetes</taxon>
        <taxon>Streptosporangiales</taxon>
        <taxon>Thermomonosporaceae</taxon>
        <taxon>Actinomadura</taxon>
    </lineage>
</organism>
<dbReference type="GO" id="GO:0008168">
    <property type="term" value="F:methyltransferase activity"/>
    <property type="evidence" value="ECO:0007669"/>
    <property type="project" value="UniProtKB-KW"/>
</dbReference>
<dbReference type="PANTHER" id="PTHR43667">
    <property type="entry name" value="CYCLOPROPANE-FATTY-ACYL-PHOSPHOLIPID SYNTHASE"/>
    <property type="match status" value="1"/>
</dbReference>
<dbReference type="GO" id="GO:0032259">
    <property type="term" value="P:methylation"/>
    <property type="evidence" value="ECO:0007669"/>
    <property type="project" value="UniProtKB-KW"/>
</dbReference>
<dbReference type="InterPro" id="IPR029063">
    <property type="entry name" value="SAM-dependent_MTases_sf"/>
</dbReference>
<reference evidence="2 3" key="1">
    <citation type="submission" date="2020-01" db="EMBL/GenBank/DDBJ databases">
        <title>Insect and environment-associated Actinomycetes.</title>
        <authorList>
            <person name="Currrie C."/>
            <person name="Chevrette M."/>
            <person name="Carlson C."/>
            <person name="Stubbendieck R."/>
            <person name="Wendt-Pienkowski E."/>
        </authorList>
    </citation>
    <scope>NUCLEOTIDE SEQUENCE [LARGE SCALE GENOMIC DNA]</scope>
    <source>
        <strain evidence="2 3">SID10258</strain>
    </source>
</reference>
<protein>
    <submittedName>
        <fullName evidence="2">Methyltransferase domain-containing protein</fullName>
    </submittedName>
</protein>
<keyword evidence="2" id="KW-0808">Transferase</keyword>
<dbReference type="RefSeq" id="WP_163061097.1">
    <property type="nucleotide sequence ID" value="NZ_JAAGLI010000849.1"/>
</dbReference>
<comment type="caution">
    <text evidence="2">The sequence shown here is derived from an EMBL/GenBank/DDBJ whole genome shotgun (WGS) entry which is preliminary data.</text>
</comment>
<evidence type="ECO:0000313" key="2">
    <source>
        <dbReference type="EMBL" id="NEA26979.1"/>
    </source>
</evidence>
<dbReference type="Gene3D" id="3.40.50.150">
    <property type="entry name" value="Vaccinia Virus protein VP39"/>
    <property type="match status" value="1"/>
</dbReference>
<dbReference type="Pfam" id="PF13649">
    <property type="entry name" value="Methyltransf_25"/>
    <property type="match status" value="1"/>
</dbReference>
<feature type="domain" description="Methyltransferase" evidence="1">
    <location>
        <begin position="29"/>
        <end position="103"/>
    </location>
</feature>
<dbReference type="Proteomes" id="UP000475532">
    <property type="component" value="Unassembled WGS sequence"/>
</dbReference>
<evidence type="ECO:0000313" key="3">
    <source>
        <dbReference type="Proteomes" id="UP000475532"/>
    </source>
</evidence>
<proteinExistence type="predicted"/>
<sequence length="112" mass="11449">MAYRRSTPPLSPRLAEIVDALPIAPGMRVLEIGCGPGAAARAVAARLGGGHILAIDRSAKAVAQATAAAADEIASGRMSVRRAAVEEFALDAGEAPFDLAFAVRVGAREITL</sequence>
<dbReference type="EMBL" id="JAAGLI010000849">
    <property type="protein sequence ID" value="NEA26979.1"/>
    <property type="molecule type" value="Genomic_DNA"/>
</dbReference>
<evidence type="ECO:0000259" key="1">
    <source>
        <dbReference type="Pfam" id="PF13649"/>
    </source>
</evidence>
<dbReference type="SUPFAM" id="SSF53335">
    <property type="entry name" value="S-adenosyl-L-methionine-dependent methyltransferases"/>
    <property type="match status" value="1"/>
</dbReference>
<dbReference type="InterPro" id="IPR050723">
    <property type="entry name" value="CFA/CMAS"/>
</dbReference>
<gene>
    <name evidence="2" type="ORF">G3I70_31430</name>
</gene>
<dbReference type="PANTHER" id="PTHR43667:SF2">
    <property type="entry name" value="FATTY ACID C-METHYL TRANSFERASE"/>
    <property type="match status" value="1"/>
</dbReference>
<keyword evidence="2" id="KW-0489">Methyltransferase</keyword>